<dbReference type="EMBL" id="MT162467">
    <property type="protein sequence ID" value="QIN97047.1"/>
    <property type="molecule type" value="Genomic_DNA"/>
</dbReference>
<evidence type="ECO:0000313" key="1">
    <source>
        <dbReference type="EMBL" id="QIN97047.1"/>
    </source>
</evidence>
<reference evidence="1 2" key="1">
    <citation type="submission" date="2020-03" db="EMBL/GenBank/DDBJ databases">
        <title>The Isolation and Genome Sequence of a Novel Cyanophage S-H34 from the Huanghai Sea, China.</title>
        <authorList>
            <person name="Jiang T."/>
        </authorList>
    </citation>
    <scope>NUCLEOTIDE SEQUENCE [LARGE SCALE GENOMIC DNA]</scope>
</reference>
<accession>A0A6G8R6M4</accession>
<dbReference type="GeneID" id="77946925"/>
<evidence type="ECO:0000313" key="2">
    <source>
        <dbReference type="Proteomes" id="UP000501900"/>
    </source>
</evidence>
<protein>
    <submittedName>
        <fullName evidence="1">Uncharacterized protein</fullName>
    </submittedName>
</protein>
<sequence length="57" mass="6884">MSRFPGRDNYRVIVRNYYDYDIFVQATDPCEALAIAEKTYGKDHKILTVEKYNYWEI</sequence>
<name>A0A6G8R6M4_9CAUD</name>
<dbReference type="KEGG" id="vg:77946925"/>
<dbReference type="RefSeq" id="YP_010670715.1">
    <property type="nucleotide sequence ID" value="NC_070965.1"/>
</dbReference>
<proteinExistence type="predicted"/>
<keyword evidence="2" id="KW-1185">Reference proteome</keyword>
<dbReference type="Proteomes" id="UP000501900">
    <property type="component" value="Genome"/>
</dbReference>
<organism evidence="1 2">
    <name type="scientific">Synechococcus phage S-H34</name>
    <dbReference type="NCBI Taxonomy" id="2718942"/>
    <lineage>
        <taxon>Viruses</taxon>
        <taxon>Duplodnaviria</taxon>
        <taxon>Heunggongvirae</taxon>
        <taxon>Uroviricota</taxon>
        <taxon>Caudoviricetes</taxon>
        <taxon>Pantevenvirales</taxon>
        <taxon>Kyanoviridae</taxon>
        <taxon>Makaravirus</taxon>
        <taxon>Makaravirus thirtyfour</taxon>
    </lineage>
</organism>